<comment type="subcellular location">
    <subcellularLocation>
        <location evidence="1">Membrane</location>
    </subcellularLocation>
</comment>
<dbReference type="Gene3D" id="1.10.150.770">
    <property type="match status" value="1"/>
</dbReference>
<feature type="compositionally biased region" description="Low complexity" evidence="4">
    <location>
        <begin position="579"/>
        <end position="593"/>
    </location>
</feature>
<feature type="region of interest" description="Disordered" evidence="4">
    <location>
        <begin position="579"/>
        <end position="609"/>
    </location>
</feature>
<dbReference type="Gene3D" id="3.90.1310.10">
    <property type="entry name" value="Penicillin-binding protein 2a (Domain 2)"/>
    <property type="match status" value="1"/>
</dbReference>
<evidence type="ECO:0000256" key="3">
    <source>
        <dbReference type="ARBA" id="ARBA00023136"/>
    </source>
</evidence>
<dbReference type="InterPro" id="IPR005311">
    <property type="entry name" value="PBP_dimer"/>
</dbReference>
<dbReference type="STRING" id="115783.SAMN02745119_02260"/>
<evidence type="ECO:0000313" key="6">
    <source>
        <dbReference type="EMBL" id="SJZ99377.1"/>
    </source>
</evidence>
<dbReference type="SUPFAM" id="SSF56601">
    <property type="entry name" value="beta-lactamase/transpeptidase-like"/>
    <property type="match status" value="1"/>
</dbReference>
<dbReference type="InterPro" id="IPR012338">
    <property type="entry name" value="Beta-lactam/transpept-like"/>
</dbReference>
<dbReference type="OrthoDB" id="9789078at2"/>
<dbReference type="Pfam" id="PF00905">
    <property type="entry name" value="Transpeptidase"/>
    <property type="match status" value="1"/>
</dbReference>
<name>A0A1T4Q730_9BACT</name>
<dbReference type="Gene3D" id="3.30.450.330">
    <property type="match status" value="1"/>
</dbReference>
<dbReference type="InterPro" id="IPR050515">
    <property type="entry name" value="Beta-lactam/transpept"/>
</dbReference>
<dbReference type="CDD" id="cd06575">
    <property type="entry name" value="PASTA_Pbp2x-like_2"/>
    <property type="match status" value="1"/>
</dbReference>
<dbReference type="InterPro" id="IPR036138">
    <property type="entry name" value="PBP_dimer_sf"/>
</dbReference>
<accession>A0A1T4Q730</accession>
<dbReference type="GO" id="GO:0008658">
    <property type="term" value="F:penicillin binding"/>
    <property type="evidence" value="ECO:0007669"/>
    <property type="project" value="InterPro"/>
</dbReference>
<dbReference type="GO" id="GO:0005886">
    <property type="term" value="C:plasma membrane"/>
    <property type="evidence" value="ECO:0007669"/>
    <property type="project" value="TreeGrafter"/>
</dbReference>
<evidence type="ECO:0000256" key="1">
    <source>
        <dbReference type="ARBA" id="ARBA00004370"/>
    </source>
</evidence>
<dbReference type="SUPFAM" id="SSF56519">
    <property type="entry name" value="Penicillin binding protein dimerisation domain"/>
    <property type="match status" value="1"/>
</dbReference>
<dbReference type="SUPFAM" id="SSF54184">
    <property type="entry name" value="Penicillin-binding protein 2x (pbp-2x), c-terminal domain"/>
    <property type="match status" value="1"/>
</dbReference>
<keyword evidence="7" id="KW-1185">Reference proteome</keyword>
<dbReference type="Proteomes" id="UP000190102">
    <property type="component" value="Unassembled WGS sequence"/>
</dbReference>
<proteinExistence type="predicted"/>
<protein>
    <submittedName>
        <fullName evidence="6">Peptidoglycan synthetase FtsI</fullName>
    </submittedName>
</protein>
<dbReference type="InterPro" id="IPR005543">
    <property type="entry name" value="PASTA_dom"/>
</dbReference>
<evidence type="ECO:0000256" key="4">
    <source>
        <dbReference type="SAM" id="MobiDB-lite"/>
    </source>
</evidence>
<dbReference type="GO" id="GO:0004180">
    <property type="term" value="F:carboxypeptidase activity"/>
    <property type="evidence" value="ECO:0007669"/>
    <property type="project" value="UniProtKB-KW"/>
</dbReference>
<gene>
    <name evidence="6" type="ORF">SAMN02745119_02260</name>
</gene>
<dbReference type="RefSeq" id="WP_078790533.1">
    <property type="nucleotide sequence ID" value="NZ_FUWR01000012.1"/>
</dbReference>
<dbReference type="PANTHER" id="PTHR30627:SF1">
    <property type="entry name" value="PEPTIDOGLYCAN D,D-TRANSPEPTIDASE FTSI"/>
    <property type="match status" value="1"/>
</dbReference>
<dbReference type="InterPro" id="IPR001460">
    <property type="entry name" value="PCN-bd_Tpept"/>
</dbReference>
<dbReference type="Pfam" id="PF03793">
    <property type="entry name" value="PASTA"/>
    <property type="match status" value="1"/>
</dbReference>
<keyword evidence="2" id="KW-0121">Carboxypeptidase</keyword>
<dbReference type="AlphaFoldDB" id="A0A1T4Q730"/>
<dbReference type="PROSITE" id="PS51178">
    <property type="entry name" value="PASTA"/>
    <property type="match status" value="1"/>
</dbReference>
<keyword evidence="3" id="KW-0472">Membrane</keyword>
<dbReference type="Gene3D" id="3.40.710.10">
    <property type="entry name" value="DD-peptidase/beta-lactamase superfamily"/>
    <property type="match status" value="1"/>
</dbReference>
<keyword evidence="2" id="KW-0378">Hydrolase</keyword>
<evidence type="ECO:0000313" key="7">
    <source>
        <dbReference type="Proteomes" id="UP000190102"/>
    </source>
</evidence>
<evidence type="ECO:0000256" key="2">
    <source>
        <dbReference type="ARBA" id="ARBA00022645"/>
    </source>
</evidence>
<dbReference type="PANTHER" id="PTHR30627">
    <property type="entry name" value="PEPTIDOGLYCAN D,D-TRANSPEPTIDASE"/>
    <property type="match status" value="1"/>
</dbReference>
<dbReference type="GO" id="GO:0071555">
    <property type="term" value="P:cell wall organization"/>
    <property type="evidence" value="ECO:0007669"/>
    <property type="project" value="TreeGrafter"/>
</dbReference>
<reference evidence="7" key="1">
    <citation type="submission" date="2017-02" db="EMBL/GenBank/DDBJ databases">
        <authorList>
            <person name="Varghese N."/>
            <person name="Submissions S."/>
        </authorList>
    </citation>
    <scope>NUCLEOTIDE SEQUENCE [LARGE SCALE GENOMIC DNA]</scope>
    <source>
        <strain evidence="7">ATCC BAA-34</strain>
    </source>
</reference>
<feature type="domain" description="PASTA" evidence="5">
    <location>
        <begin position="607"/>
        <end position="663"/>
    </location>
</feature>
<keyword evidence="2" id="KW-0645">Protease</keyword>
<dbReference type="Pfam" id="PF03717">
    <property type="entry name" value="PBP_dimer"/>
    <property type="match status" value="1"/>
</dbReference>
<evidence type="ECO:0000259" key="5">
    <source>
        <dbReference type="PROSITE" id="PS51178"/>
    </source>
</evidence>
<organism evidence="6 7">
    <name type="scientific">Trichlorobacter thiogenes</name>
    <dbReference type="NCBI Taxonomy" id="115783"/>
    <lineage>
        <taxon>Bacteria</taxon>
        <taxon>Pseudomonadati</taxon>
        <taxon>Thermodesulfobacteriota</taxon>
        <taxon>Desulfuromonadia</taxon>
        <taxon>Geobacterales</taxon>
        <taxon>Geobacteraceae</taxon>
        <taxon>Trichlorobacter</taxon>
    </lineage>
</organism>
<sequence>MKNDKEKWARVRIIMVSCLFAFGFLAVAARSFYLQILEHDQLVKLAERQHHRTIPITPARGGIFDRTGAPLAVSLEMDSLYAEPKRITDPAGTAAALAPLVQLPQQELQRKLGSEKSFAWLARQLPPETAVKIKQMKLPGIGFVKENKRFYPNFEMASHVLGFTGMDPGGLEGLERRYDTTILGKTGYLLTERDALGRDVSIRSAVVQDAAPGKNLYLTLDKNIQYFTEKELAKAVEGSRAKSGMALVMDPWTGKVLAMANYPTFNPNSFRQYPTLNLRNRCVSDNFEPGSTFKVFLLSAAIEEKIVTPRDGINCENGRYSFGGRIIRDDHPHGRVSVAEVLKYSSNIGSAKIGLKLGDDRLHRYLKAFGFGDKSGVDLPGEASGGLRPVSRWYGTDIATISFGQGVSITALQLVAATSAVANGGLLMKPYLVERVTDSAGLELQRFEPQTVRRVISTQTAATISQMMEGVTQKGGTATNAAIDGFRVAGKTGTAQKVDPVSRGYSATKRTASFVGFVPAEKPLLTILVVIDEPTTSPYGGVVAAPAFREIAFNTLCYLKAAGVGKACELPKTQTVQAAPAQPAPTAKPQAAADAEEGGSIEVAGAGTPMPDFRGMSMRRVLQVMEKRQLNLQLRGSGRVIEQHPQPGQVIHGSDEIWVRLAPAV</sequence>
<dbReference type="EMBL" id="FUWR01000012">
    <property type="protein sequence ID" value="SJZ99377.1"/>
    <property type="molecule type" value="Genomic_DNA"/>
</dbReference>